<feature type="transmembrane region" description="Helical" evidence="7">
    <location>
        <begin position="753"/>
        <end position="779"/>
    </location>
</feature>
<feature type="transmembrane region" description="Helical" evidence="7">
    <location>
        <begin position="402"/>
        <end position="421"/>
    </location>
</feature>
<evidence type="ECO:0000256" key="2">
    <source>
        <dbReference type="ARBA" id="ARBA00005236"/>
    </source>
</evidence>
<dbReference type="Pfam" id="PF02687">
    <property type="entry name" value="FtsX"/>
    <property type="match status" value="2"/>
</dbReference>
<accession>A0ABX1QCB1</accession>
<dbReference type="Pfam" id="PF12704">
    <property type="entry name" value="MacB_PCD"/>
    <property type="match status" value="2"/>
</dbReference>
<dbReference type="InterPro" id="IPR025857">
    <property type="entry name" value="MacB_PCD"/>
</dbReference>
<comment type="similarity">
    <text evidence="2">Belongs to the ABC-4 integral membrane protein family. LolC/E subfamily.</text>
</comment>
<comment type="subcellular location">
    <subcellularLocation>
        <location evidence="1">Cell membrane</location>
        <topology evidence="1">Multi-pass membrane protein</topology>
    </subcellularLocation>
</comment>
<evidence type="ECO:0000256" key="7">
    <source>
        <dbReference type="SAM" id="Phobius"/>
    </source>
</evidence>
<dbReference type="InterPro" id="IPR051447">
    <property type="entry name" value="Lipoprotein-release_system"/>
</dbReference>
<evidence type="ECO:0000313" key="10">
    <source>
        <dbReference type="EMBL" id="NMG75117.1"/>
    </source>
</evidence>
<sequence length="837" mass="87364">MSAALRHVFLASLRRRRLATALSLFAIALGVALGLAVQLIHGAALDEFGRGMRLLAGEADLQVFGPRAGFDDAVYAEIAAQAEVADASPVLEIDARLPGRDISLRIFGIDMFRAAHVHPALMPQVDTAARETGPLAALAADALFLSPAARTALGIAPGEMLAVQSGTHALPLRIAGTVPAAGLGQELGVMDIAAAQLLFGRIGRISRIDLRLKSGIDRDAARRSLAALLPAGVEVLTPETAEAQTSALSQAYRVNLTMLAIIALLTGGFLVFSTQLLAVARRRQELAFLRALGLDRAALIRGLLAEGAVVGLTGGLLGIVLAYGLAGLAFNYVGGDLGAGYFRGLRPALRFDLRPSVAYVLLGVLAGVAGAWLPAREAARMNPARALRAGDEAEVFQSRPRAYLTPACLALATLLCFLPPLGGVPIFGYAAVAFLLAGAVLALPTLVQLSMGFLDGTRDVLWMLARARLAAAPGQAVVAAAGVVASVALAVAMAIMVSSFRHSVDGWLESILPADLYLSASPAATSGFLAPEMQEQVASLPGIAAIRPVRFDTLRLDTERFPVTLIARPVDGGAALPLVGATVTADSPDAAPSAWISEAMADLFAVKVGDVLQLPISGRRVAFHVAGIWRDYARQHGAVVIELADYRALTGDFNANDLAIWLADGAEPDTVAQAIRNALGDDTIKIASPGDIRAISLAIFDRTFLVTYLMEAVAILIGLFGVSTSFAGLATARRKEFGMLRHLGLTRGEIGRLLTVEGALTAAVGTAVGMVAGGAIALVLVEVINRQSFHWSMDIRLPLAGLVIFAGALVLLAALAARLSGHQAMRQSAVLAVREDW</sequence>
<feature type="transmembrane region" description="Helical" evidence="7">
    <location>
        <begin position="475"/>
        <end position="497"/>
    </location>
</feature>
<feature type="transmembrane region" description="Helical" evidence="7">
    <location>
        <begin position="427"/>
        <end position="454"/>
    </location>
</feature>
<feature type="transmembrane region" description="Helical" evidence="7">
    <location>
        <begin position="299"/>
        <end position="326"/>
    </location>
</feature>
<organism evidence="10 11">
    <name type="scientific">Aromatoleum diolicum</name>
    <dbReference type="NCBI Taxonomy" id="75796"/>
    <lineage>
        <taxon>Bacteria</taxon>
        <taxon>Pseudomonadati</taxon>
        <taxon>Pseudomonadota</taxon>
        <taxon>Betaproteobacteria</taxon>
        <taxon>Rhodocyclales</taxon>
        <taxon>Rhodocyclaceae</taxon>
        <taxon>Aromatoleum</taxon>
    </lineage>
</organism>
<feature type="domain" description="ABC3 transporter permease C-terminal" evidence="8">
    <location>
        <begin position="258"/>
        <end position="383"/>
    </location>
</feature>
<evidence type="ECO:0000313" key="11">
    <source>
        <dbReference type="Proteomes" id="UP000648984"/>
    </source>
</evidence>
<keyword evidence="3" id="KW-1003">Cell membrane</keyword>
<dbReference type="EMBL" id="WTVQ01000014">
    <property type="protein sequence ID" value="NMG75117.1"/>
    <property type="molecule type" value="Genomic_DNA"/>
</dbReference>
<keyword evidence="11" id="KW-1185">Reference proteome</keyword>
<dbReference type="PANTHER" id="PTHR30489:SF0">
    <property type="entry name" value="LIPOPROTEIN-RELEASING SYSTEM TRANSMEMBRANE PROTEIN LOLE"/>
    <property type="match status" value="1"/>
</dbReference>
<keyword evidence="6 7" id="KW-0472">Membrane</keyword>
<proteinExistence type="inferred from homology"/>
<name>A0ABX1QCB1_9RHOO</name>
<reference evidence="10 11" key="1">
    <citation type="submission" date="2019-12" db="EMBL/GenBank/DDBJ databases">
        <title>Comparative genomics gives insights into the taxonomy of the Azoarcus-Aromatoleum group and reveals separate origins of nif in the plant-associated Azoarcus and non-plant-associated Aromatoleum sub-groups.</title>
        <authorList>
            <person name="Lafos M."/>
            <person name="Maluk M."/>
            <person name="Batista M."/>
            <person name="Junghare M."/>
            <person name="Carmona M."/>
            <person name="Faoro H."/>
            <person name="Cruz L.M."/>
            <person name="Battistoni F."/>
            <person name="De Souza E."/>
            <person name="Pedrosa F."/>
            <person name="Chen W.-M."/>
            <person name="Poole P.S."/>
            <person name="Dixon R.A."/>
            <person name="James E.K."/>
        </authorList>
    </citation>
    <scope>NUCLEOTIDE SEQUENCE [LARGE SCALE GENOMIC DNA]</scope>
    <source>
        <strain evidence="10 11">22Lin</strain>
    </source>
</reference>
<evidence type="ECO:0000259" key="8">
    <source>
        <dbReference type="Pfam" id="PF02687"/>
    </source>
</evidence>
<dbReference type="RefSeq" id="WP_169260264.1">
    <property type="nucleotide sequence ID" value="NZ_WTVQ01000014.1"/>
</dbReference>
<keyword evidence="4 7" id="KW-0812">Transmembrane</keyword>
<dbReference type="PANTHER" id="PTHR30489">
    <property type="entry name" value="LIPOPROTEIN-RELEASING SYSTEM TRANSMEMBRANE PROTEIN LOLE"/>
    <property type="match status" value="1"/>
</dbReference>
<evidence type="ECO:0000256" key="5">
    <source>
        <dbReference type="ARBA" id="ARBA00022989"/>
    </source>
</evidence>
<evidence type="ECO:0000256" key="1">
    <source>
        <dbReference type="ARBA" id="ARBA00004651"/>
    </source>
</evidence>
<comment type="caution">
    <text evidence="10">The sequence shown here is derived from an EMBL/GenBank/DDBJ whole genome shotgun (WGS) entry which is preliminary data.</text>
</comment>
<keyword evidence="5 7" id="KW-1133">Transmembrane helix</keyword>
<evidence type="ECO:0000256" key="4">
    <source>
        <dbReference type="ARBA" id="ARBA00022692"/>
    </source>
</evidence>
<feature type="transmembrane region" description="Helical" evidence="7">
    <location>
        <begin position="356"/>
        <end position="375"/>
    </location>
</feature>
<dbReference type="InterPro" id="IPR003838">
    <property type="entry name" value="ABC3_permease_C"/>
</dbReference>
<evidence type="ECO:0000256" key="6">
    <source>
        <dbReference type="ARBA" id="ARBA00023136"/>
    </source>
</evidence>
<evidence type="ECO:0000256" key="3">
    <source>
        <dbReference type="ARBA" id="ARBA00022475"/>
    </source>
</evidence>
<feature type="domain" description="ABC3 transporter permease C-terminal" evidence="8">
    <location>
        <begin position="712"/>
        <end position="827"/>
    </location>
</feature>
<protein>
    <submittedName>
        <fullName evidence="10">FtsX-like permease family protein</fullName>
    </submittedName>
</protein>
<evidence type="ECO:0000259" key="9">
    <source>
        <dbReference type="Pfam" id="PF12704"/>
    </source>
</evidence>
<gene>
    <name evidence="10" type="ORF">GPA25_10160</name>
</gene>
<feature type="transmembrane region" description="Helical" evidence="7">
    <location>
        <begin position="799"/>
        <end position="817"/>
    </location>
</feature>
<feature type="transmembrane region" description="Helical" evidence="7">
    <location>
        <begin position="705"/>
        <end position="732"/>
    </location>
</feature>
<feature type="domain" description="MacB-like periplasmic core" evidence="9">
    <location>
        <begin position="477"/>
        <end position="677"/>
    </location>
</feature>
<dbReference type="Proteomes" id="UP000648984">
    <property type="component" value="Unassembled WGS sequence"/>
</dbReference>
<feature type="transmembrane region" description="Helical" evidence="7">
    <location>
        <begin position="256"/>
        <end position="278"/>
    </location>
</feature>
<feature type="domain" description="MacB-like periplasmic core" evidence="9">
    <location>
        <begin position="20"/>
        <end position="227"/>
    </location>
</feature>